<evidence type="ECO:0000313" key="3">
    <source>
        <dbReference type="EMBL" id="AYG59875.1"/>
    </source>
</evidence>
<dbReference type="Proteomes" id="UP000282195">
    <property type="component" value="Chromosome"/>
</dbReference>
<dbReference type="InterPro" id="IPR052698">
    <property type="entry name" value="MoCofactor_Util/Proc"/>
</dbReference>
<dbReference type="Gene3D" id="3.40.50.720">
    <property type="entry name" value="NAD(P)-binding Rossmann-like Domain"/>
    <property type="match status" value="1"/>
</dbReference>
<evidence type="ECO:0000313" key="4">
    <source>
        <dbReference type="Proteomes" id="UP000282195"/>
    </source>
</evidence>
<evidence type="ECO:0000259" key="2">
    <source>
        <dbReference type="Pfam" id="PF13478"/>
    </source>
</evidence>
<dbReference type="OrthoDB" id="61481at2"/>
<dbReference type="InterPro" id="IPR014308">
    <property type="entry name" value="Xanthine_DH_XdhC"/>
</dbReference>
<reference evidence="3 4" key="1">
    <citation type="submission" date="2018-10" db="EMBL/GenBank/DDBJ databases">
        <title>Rhizobium etli, R. leguminosarum and a new Rhizobium genospecies from Phaseolus dumosus.</title>
        <authorList>
            <person name="Ramirez-Puebla S.T."/>
            <person name="Rogel-Hernandez M.A."/>
            <person name="Guerrero G."/>
            <person name="Ormeno-Orrillo E."/>
            <person name="Martinez-Romero J.C."/>
            <person name="Negrete-Yankelevich S."/>
            <person name="Martinez-Romero E."/>
        </authorList>
    </citation>
    <scope>NUCLEOTIDE SEQUENCE [LARGE SCALE GENOMIC DNA]</scope>
    <source>
        <strain evidence="3 4">CCGE525</strain>
    </source>
</reference>
<dbReference type="InterPro" id="IPR027051">
    <property type="entry name" value="XdhC_Rossmann_dom"/>
</dbReference>
<keyword evidence="4" id="KW-1185">Reference proteome</keyword>
<proteinExistence type="predicted"/>
<dbReference type="InterPro" id="IPR003777">
    <property type="entry name" value="XdhC_CoxI"/>
</dbReference>
<feature type="domain" description="XdhC- CoxI" evidence="1">
    <location>
        <begin position="27"/>
        <end position="78"/>
    </location>
</feature>
<dbReference type="Pfam" id="PF02625">
    <property type="entry name" value="XdhC_CoxI"/>
    <property type="match status" value="1"/>
</dbReference>
<sequence>MAIREVLSGVIPRSDFRAFLATHPSSILIEIIGTQGSTPREAGTFMLVSEHTTWGTIGGGQFEFLAIQNARDLLTGGGVEAMDIPLGPEIGQCCGGRTQLRFRKMTTQLRKELEAKRASEAEHRPEAYLFGAGHVGHALAAALAPLPLSVTVVETRKEELANLPAEMKTVLSPMPEALVRDMPAGSAIIILTHDHALDFLIAKEALARTDLAYVGMIGSATKRATFSRWLVREGGDKASLERLTLPIGGAAVRDKRPEVIAAMTAAELLTAFAAYRIRSSS</sequence>
<evidence type="ECO:0000259" key="1">
    <source>
        <dbReference type="Pfam" id="PF02625"/>
    </source>
</evidence>
<dbReference type="AlphaFoldDB" id="A0A387FR38"/>
<dbReference type="RefSeq" id="WP_120704876.1">
    <property type="nucleotide sequence ID" value="NZ_CP032694.1"/>
</dbReference>
<dbReference type="NCBIfam" id="TIGR02964">
    <property type="entry name" value="xanthine_xdhC"/>
    <property type="match status" value="1"/>
</dbReference>
<dbReference type="PANTHER" id="PTHR30388">
    <property type="entry name" value="ALDEHYDE OXIDOREDUCTASE MOLYBDENUM COFACTOR ASSEMBLY PROTEIN"/>
    <property type="match status" value="1"/>
</dbReference>
<dbReference type="KEGG" id="rjg:CCGE525_14460"/>
<accession>A0A387FR38</accession>
<protein>
    <submittedName>
        <fullName evidence="3">Xanthine dehydrogenase accessory protein XdhC</fullName>
    </submittedName>
</protein>
<name>A0A387FR38_9HYPH</name>
<organism evidence="3 4">
    <name type="scientific">Rhizobium jaguaris</name>
    <dbReference type="NCBI Taxonomy" id="1312183"/>
    <lineage>
        <taxon>Bacteria</taxon>
        <taxon>Pseudomonadati</taxon>
        <taxon>Pseudomonadota</taxon>
        <taxon>Alphaproteobacteria</taxon>
        <taxon>Hyphomicrobiales</taxon>
        <taxon>Rhizobiaceae</taxon>
        <taxon>Rhizobium/Agrobacterium group</taxon>
        <taxon>Rhizobium</taxon>
    </lineage>
</organism>
<dbReference type="EMBL" id="CP032694">
    <property type="protein sequence ID" value="AYG59875.1"/>
    <property type="molecule type" value="Genomic_DNA"/>
</dbReference>
<dbReference type="PANTHER" id="PTHR30388:SF6">
    <property type="entry name" value="XANTHINE DEHYDROGENASE SUBUNIT A-RELATED"/>
    <property type="match status" value="1"/>
</dbReference>
<gene>
    <name evidence="3" type="primary">xdhC</name>
    <name evidence="3" type="ORF">CCGE525_14460</name>
</gene>
<feature type="domain" description="XdhC Rossmann" evidence="2">
    <location>
        <begin position="128"/>
        <end position="268"/>
    </location>
</feature>
<dbReference type="Pfam" id="PF13478">
    <property type="entry name" value="XdhC_C"/>
    <property type="match status" value="1"/>
</dbReference>